<organism evidence="13 14">
    <name type="scientific">Ruminococcus gauvreauii</name>
    <dbReference type="NCBI Taxonomy" id="438033"/>
    <lineage>
        <taxon>Bacteria</taxon>
        <taxon>Bacillati</taxon>
        <taxon>Bacillota</taxon>
        <taxon>Clostridia</taxon>
        <taxon>Eubacteriales</taxon>
        <taxon>Oscillospiraceae</taxon>
        <taxon>Ruminococcus</taxon>
    </lineage>
</organism>
<feature type="transmembrane region" description="Helical" evidence="12">
    <location>
        <begin position="180"/>
        <end position="205"/>
    </location>
</feature>
<evidence type="ECO:0000256" key="7">
    <source>
        <dbReference type="ARBA" id="ARBA00022692"/>
    </source>
</evidence>
<evidence type="ECO:0000256" key="3">
    <source>
        <dbReference type="ARBA" id="ARBA00022448"/>
    </source>
</evidence>
<feature type="transmembrane region" description="Helical" evidence="12">
    <location>
        <begin position="37"/>
        <end position="55"/>
    </location>
</feature>
<feature type="transmembrane region" description="Helical" evidence="12">
    <location>
        <begin position="389"/>
        <end position="410"/>
    </location>
</feature>
<evidence type="ECO:0000256" key="9">
    <source>
        <dbReference type="ARBA" id="ARBA00022989"/>
    </source>
</evidence>
<keyword evidence="5" id="KW-0997">Cell inner membrane</keyword>
<keyword evidence="9 12" id="KW-1133">Transmembrane helix</keyword>
<evidence type="ECO:0000256" key="12">
    <source>
        <dbReference type="SAM" id="Phobius"/>
    </source>
</evidence>
<dbReference type="RefSeq" id="WP_028528578.1">
    <property type="nucleotide sequence ID" value="NZ_CABLBR010000012.1"/>
</dbReference>
<evidence type="ECO:0000256" key="1">
    <source>
        <dbReference type="ARBA" id="ARBA00004429"/>
    </source>
</evidence>
<dbReference type="InterPro" id="IPR003445">
    <property type="entry name" value="Cat_transpt"/>
</dbReference>
<name>A0ABY5VBU8_9FIRM</name>
<evidence type="ECO:0000256" key="11">
    <source>
        <dbReference type="ARBA" id="ARBA00023136"/>
    </source>
</evidence>
<evidence type="ECO:0000256" key="5">
    <source>
        <dbReference type="ARBA" id="ARBA00022519"/>
    </source>
</evidence>
<accession>A0ABY5VBU8</accession>
<keyword evidence="7 12" id="KW-0812">Transmembrane</keyword>
<dbReference type="EMBL" id="CP102290">
    <property type="protein sequence ID" value="UWP58021.1"/>
    <property type="molecule type" value="Genomic_DNA"/>
</dbReference>
<dbReference type="Pfam" id="PF02386">
    <property type="entry name" value="TrkH"/>
    <property type="match status" value="1"/>
</dbReference>
<comment type="subcellular location">
    <subcellularLocation>
        <location evidence="1">Cell inner membrane</location>
        <topology evidence="1">Multi-pass membrane protein</topology>
    </subcellularLocation>
</comment>
<evidence type="ECO:0000313" key="13">
    <source>
        <dbReference type="EMBL" id="UWP58021.1"/>
    </source>
</evidence>
<dbReference type="PANTHER" id="PTHR32024">
    <property type="entry name" value="TRK SYSTEM POTASSIUM UPTAKE PROTEIN TRKG-RELATED"/>
    <property type="match status" value="1"/>
</dbReference>
<keyword evidence="6" id="KW-0633">Potassium transport</keyword>
<dbReference type="PANTHER" id="PTHR32024:SF2">
    <property type="entry name" value="TRK SYSTEM POTASSIUM UPTAKE PROTEIN TRKG-RELATED"/>
    <property type="match status" value="1"/>
</dbReference>
<protein>
    <submittedName>
        <fullName evidence="13">TrkH family potassium uptake protein</fullName>
    </submittedName>
</protein>
<dbReference type="Proteomes" id="UP001060164">
    <property type="component" value="Chromosome"/>
</dbReference>
<feature type="transmembrane region" description="Helical" evidence="12">
    <location>
        <begin position="131"/>
        <end position="151"/>
    </location>
</feature>
<keyword evidence="10" id="KW-0406">Ion transport</keyword>
<feature type="transmembrane region" description="Helical" evidence="12">
    <location>
        <begin position="234"/>
        <end position="257"/>
    </location>
</feature>
<dbReference type="InterPro" id="IPR004772">
    <property type="entry name" value="TrkH"/>
</dbReference>
<keyword evidence="8" id="KW-0630">Potassium</keyword>
<evidence type="ECO:0000256" key="10">
    <source>
        <dbReference type="ARBA" id="ARBA00023065"/>
    </source>
</evidence>
<keyword evidence="14" id="KW-1185">Reference proteome</keyword>
<feature type="transmembrane region" description="Helical" evidence="12">
    <location>
        <begin position="67"/>
        <end position="89"/>
    </location>
</feature>
<comment type="similarity">
    <text evidence="2">Belongs to the TrkH potassium transport family.</text>
</comment>
<feature type="transmembrane region" description="Helical" evidence="12">
    <location>
        <begin position="269"/>
        <end position="288"/>
    </location>
</feature>
<evidence type="ECO:0000256" key="6">
    <source>
        <dbReference type="ARBA" id="ARBA00022538"/>
    </source>
</evidence>
<keyword evidence="3" id="KW-0813">Transport</keyword>
<evidence type="ECO:0000256" key="2">
    <source>
        <dbReference type="ARBA" id="ARBA00009137"/>
    </source>
</evidence>
<evidence type="ECO:0000256" key="8">
    <source>
        <dbReference type="ARBA" id="ARBA00022958"/>
    </source>
</evidence>
<reference evidence="13" key="1">
    <citation type="journal article" date="2022" name="Cell">
        <title>Design, construction, and in vivo augmentation of a complex gut microbiome.</title>
        <authorList>
            <person name="Cheng A.G."/>
            <person name="Ho P.Y."/>
            <person name="Aranda-Diaz A."/>
            <person name="Jain S."/>
            <person name="Yu F.B."/>
            <person name="Meng X."/>
            <person name="Wang M."/>
            <person name="Iakiviak M."/>
            <person name="Nagashima K."/>
            <person name="Zhao A."/>
            <person name="Murugkar P."/>
            <person name="Patil A."/>
            <person name="Atabakhsh K."/>
            <person name="Weakley A."/>
            <person name="Yan J."/>
            <person name="Brumbaugh A.R."/>
            <person name="Higginbottom S."/>
            <person name="Dimas A."/>
            <person name="Shiver A.L."/>
            <person name="Deutschbauer A."/>
            <person name="Neff N."/>
            <person name="Sonnenburg J.L."/>
            <person name="Huang K.C."/>
            <person name="Fischbach M.A."/>
        </authorList>
    </citation>
    <scope>NUCLEOTIDE SEQUENCE</scope>
    <source>
        <strain evidence="13">DSM 19829</strain>
    </source>
</reference>
<gene>
    <name evidence="13" type="ORF">NQ502_11535</name>
</gene>
<evidence type="ECO:0000313" key="14">
    <source>
        <dbReference type="Proteomes" id="UP001060164"/>
    </source>
</evidence>
<dbReference type="PIRSF" id="PIRSF006247">
    <property type="entry name" value="TrkH"/>
    <property type="match status" value="1"/>
</dbReference>
<evidence type="ECO:0000256" key="4">
    <source>
        <dbReference type="ARBA" id="ARBA00022475"/>
    </source>
</evidence>
<keyword evidence="11 12" id="KW-0472">Membrane</keyword>
<feature type="transmembrane region" description="Helical" evidence="12">
    <location>
        <begin position="329"/>
        <end position="347"/>
    </location>
</feature>
<keyword evidence="4" id="KW-1003">Cell membrane</keyword>
<feature type="transmembrane region" description="Helical" evidence="12">
    <location>
        <begin position="12"/>
        <end position="31"/>
    </location>
</feature>
<sequence length="479" mass="53370">MNISMIRYILGIVLKVEGLFMLLPCLVAVIYREKSGFSFVAVILMCMAAGFLLSRRKPSNTVFYAKEGFLCVSLSWVFLSVFGALPFILSREIPSVTDALFEAISGFTTTGASILPDVEALSHCILFWRSFTHWIGGMGVLVFILAIIPMAGGHRMYLMKAESPGPTVEKLVPRVKNTAMILYGIYTLMTVAEIIILIVCGMPVFDSFCISFGAAGTGGFGIRNDSLASYAPHLQVLVTLFMIAFGVNFNIYYLILCKKFRQAFRSEELRAYLGVILATILIITWNIHTRFGNIWEALRHSAFQVGSIITTTGFSTDNFDIWPQLSKTLLIMLMFLGACAGSTGGGIKVSRFLIMLKTVRKELFSFCHPHGIRKIKMDGHLVAHETVRAVNIFLIAYMLIMAFSILLIGFDNYDFTTNFTAVTATLNNIGPGLELVGPMENFNLFSPFSKFILMFDMLAGRLEIFPILMLMNPSTWRRS</sequence>
<feature type="transmembrane region" description="Helical" evidence="12">
    <location>
        <begin position="451"/>
        <end position="471"/>
    </location>
</feature>
<proteinExistence type="inferred from homology"/>